<sequence>MTGCFSLLRTVSVLFIFTLGKNGNPKPLAVHCRLTEAPYATSVRRDGWNGSASPHVECYARTVRAGCAGTQSVSLLEKLDQVRPVYVAVDIFVVIRANNHQVMPAALKGDDLSRQDSACEAAHPSVQFFTLKVVGSNKQINKPGNNMQLNEVCETRSSCAGSCSP</sequence>
<accession>A0ABD0J4C3</accession>
<gene>
    <name evidence="2" type="ORF">BaRGS_00039105</name>
</gene>
<evidence type="ECO:0000256" key="1">
    <source>
        <dbReference type="SAM" id="SignalP"/>
    </source>
</evidence>
<proteinExistence type="predicted"/>
<feature type="chain" id="PRO_5044834206" description="Secreted protein" evidence="1">
    <location>
        <begin position="24"/>
        <end position="165"/>
    </location>
</feature>
<feature type="signal peptide" evidence="1">
    <location>
        <begin position="1"/>
        <end position="23"/>
    </location>
</feature>
<keyword evidence="1" id="KW-0732">Signal</keyword>
<dbReference type="EMBL" id="JACVVK020000664">
    <property type="protein sequence ID" value="KAK7458653.1"/>
    <property type="molecule type" value="Genomic_DNA"/>
</dbReference>
<comment type="caution">
    <text evidence="2">The sequence shown here is derived from an EMBL/GenBank/DDBJ whole genome shotgun (WGS) entry which is preliminary data.</text>
</comment>
<evidence type="ECO:0008006" key="4">
    <source>
        <dbReference type="Google" id="ProtNLM"/>
    </source>
</evidence>
<name>A0ABD0J4C3_9CAEN</name>
<evidence type="ECO:0000313" key="3">
    <source>
        <dbReference type="Proteomes" id="UP001519460"/>
    </source>
</evidence>
<dbReference type="Proteomes" id="UP001519460">
    <property type="component" value="Unassembled WGS sequence"/>
</dbReference>
<evidence type="ECO:0000313" key="2">
    <source>
        <dbReference type="EMBL" id="KAK7458653.1"/>
    </source>
</evidence>
<reference evidence="2 3" key="1">
    <citation type="journal article" date="2023" name="Sci. Data">
        <title>Genome assembly of the Korean intertidal mud-creeper Batillaria attramentaria.</title>
        <authorList>
            <person name="Patra A.K."/>
            <person name="Ho P.T."/>
            <person name="Jun S."/>
            <person name="Lee S.J."/>
            <person name="Kim Y."/>
            <person name="Won Y.J."/>
        </authorList>
    </citation>
    <scope>NUCLEOTIDE SEQUENCE [LARGE SCALE GENOMIC DNA]</scope>
    <source>
        <strain evidence="2">Wonlab-2016</strain>
    </source>
</reference>
<organism evidence="2 3">
    <name type="scientific">Batillaria attramentaria</name>
    <dbReference type="NCBI Taxonomy" id="370345"/>
    <lineage>
        <taxon>Eukaryota</taxon>
        <taxon>Metazoa</taxon>
        <taxon>Spiralia</taxon>
        <taxon>Lophotrochozoa</taxon>
        <taxon>Mollusca</taxon>
        <taxon>Gastropoda</taxon>
        <taxon>Caenogastropoda</taxon>
        <taxon>Sorbeoconcha</taxon>
        <taxon>Cerithioidea</taxon>
        <taxon>Batillariidae</taxon>
        <taxon>Batillaria</taxon>
    </lineage>
</organism>
<protein>
    <recommendedName>
        <fullName evidence="4">Secreted protein</fullName>
    </recommendedName>
</protein>
<dbReference type="AlphaFoldDB" id="A0ABD0J4C3"/>
<keyword evidence="3" id="KW-1185">Reference proteome</keyword>